<reference evidence="2 3" key="1">
    <citation type="journal article" date="2004" name="Proc. Natl. Acad. Sci. U.S.A.">
        <title>Structural flexibility in the Burkholderia mallei genome.</title>
        <authorList>
            <person name="Nierman W.C."/>
            <person name="DeShazer D."/>
            <person name="Kim H.S."/>
            <person name="Tettelin H."/>
            <person name="Nelson K.E."/>
            <person name="Feldblyum T."/>
            <person name="Ulrich R.L."/>
            <person name="Ronning C.M."/>
            <person name="Brinkac L.M."/>
            <person name="Daugherty S.C."/>
            <person name="Davidsen T.D."/>
            <person name="Deboy R.T."/>
            <person name="Dimitrov G."/>
            <person name="Dodson R.J."/>
            <person name="Durkin A.S."/>
            <person name="Gwinn M.L."/>
            <person name="Haft D.H."/>
            <person name="Khouri H."/>
            <person name="Kolonay J.F."/>
            <person name="Madupu R."/>
            <person name="Mohammoud Y."/>
            <person name="Nelson W.C."/>
            <person name="Radune D."/>
            <person name="Romero C.M."/>
            <person name="Sarria S."/>
            <person name="Selengut J."/>
            <person name="Shamblin C."/>
            <person name="Sullivan S.A."/>
            <person name="White O."/>
            <person name="Yu Y."/>
            <person name="Zafar N."/>
            <person name="Zhou L."/>
            <person name="Fraser C.M."/>
        </authorList>
    </citation>
    <scope>NUCLEOTIDE SEQUENCE [LARGE SCALE GENOMIC DNA]</scope>
    <source>
        <strain evidence="2 3">ATCC 23344</strain>
    </source>
</reference>
<evidence type="ECO:0000256" key="1">
    <source>
        <dbReference type="SAM" id="MobiDB-lite"/>
    </source>
</evidence>
<evidence type="ECO:0000313" key="2">
    <source>
        <dbReference type="EMBL" id="AAU46102.1"/>
    </source>
</evidence>
<organism evidence="2 3">
    <name type="scientific">Burkholderia mallei (strain ATCC 23344)</name>
    <dbReference type="NCBI Taxonomy" id="243160"/>
    <lineage>
        <taxon>Bacteria</taxon>
        <taxon>Pseudomonadati</taxon>
        <taxon>Pseudomonadota</taxon>
        <taxon>Betaproteobacteria</taxon>
        <taxon>Burkholderiales</taxon>
        <taxon>Burkholderiaceae</taxon>
        <taxon>Burkholderia</taxon>
        <taxon>pseudomallei group</taxon>
    </lineage>
</organism>
<proteinExistence type="predicted"/>
<gene>
    <name evidence="2" type="ordered locus">BMAA0926</name>
</gene>
<name>A0A0H2WBF5_BURMA</name>
<dbReference type="KEGG" id="bma:BMAA0926"/>
<dbReference type="AlphaFoldDB" id="A0A0H2WBF5"/>
<evidence type="ECO:0000313" key="3">
    <source>
        <dbReference type="Proteomes" id="UP000006693"/>
    </source>
</evidence>
<feature type="region of interest" description="Disordered" evidence="1">
    <location>
        <begin position="31"/>
        <end position="53"/>
    </location>
</feature>
<dbReference type="Proteomes" id="UP000006693">
    <property type="component" value="Chromosome 2"/>
</dbReference>
<accession>A0A0H2WBF5</accession>
<sequence>MPGAIRPQRQVAADQAAMLAPVTRSRRRACCDPTWRQRRSAPHAGKTGRATARTVTAIHSRASCAPRDK</sequence>
<protein>
    <submittedName>
        <fullName evidence="2">Uncharacterized protein</fullName>
    </submittedName>
</protein>
<dbReference type="HOGENOM" id="CLU_2767911_0_0_4"/>
<dbReference type="EMBL" id="CP000011">
    <property type="protein sequence ID" value="AAU46102.1"/>
    <property type="molecule type" value="Genomic_DNA"/>
</dbReference>
<keyword evidence="3" id="KW-1185">Reference proteome</keyword>